<dbReference type="RefSeq" id="WP_100340612.1">
    <property type="nucleotide sequence ID" value="NZ_PGFJ01000001.1"/>
</dbReference>
<feature type="transmembrane region" description="Helical" evidence="1">
    <location>
        <begin position="167"/>
        <end position="193"/>
    </location>
</feature>
<dbReference type="InterPro" id="IPR058916">
    <property type="entry name" value="PH_40"/>
</dbReference>
<dbReference type="AlphaFoldDB" id="A0A2H9VUD7"/>
<dbReference type="Proteomes" id="UP000242687">
    <property type="component" value="Unassembled WGS sequence"/>
</dbReference>
<feature type="transmembrane region" description="Helical" evidence="1">
    <location>
        <begin position="142"/>
        <end position="161"/>
    </location>
</feature>
<dbReference type="Pfam" id="PF26566">
    <property type="entry name" value="PH_40"/>
    <property type="match status" value="1"/>
</dbReference>
<name>A0A2H9VUD7_9SPHI</name>
<keyword evidence="1" id="KW-1133">Transmembrane helix</keyword>
<evidence type="ECO:0000313" key="4">
    <source>
        <dbReference type="Proteomes" id="UP000242687"/>
    </source>
</evidence>
<evidence type="ECO:0000313" key="3">
    <source>
        <dbReference type="EMBL" id="PJJ84418.1"/>
    </source>
</evidence>
<dbReference type="OrthoDB" id="662406at2"/>
<protein>
    <recommendedName>
        <fullName evidence="2">PH domain-containing protein</fullName>
    </recommendedName>
</protein>
<reference evidence="3 4" key="1">
    <citation type="submission" date="2017-11" db="EMBL/GenBank/DDBJ databases">
        <title>Genomic Encyclopedia of Archaeal and Bacterial Type Strains, Phase II (KMG-II): From Individual Species to Whole Genera.</title>
        <authorList>
            <person name="Goeker M."/>
        </authorList>
    </citation>
    <scope>NUCLEOTIDE SEQUENCE [LARGE SCALE GENOMIC DNA]</scope>
    <source>
        <strain evidence="3 4">DSM 28175</strain>
    </source>
</reference>
<accession>A0A2H9VUD7</accession>
<organism evidence="3 4">
    <name type="scientific">Mucilaginibacter auburnensis</name>
    <dbReference type="NCBI Taxonomy" id="1457233"/>
    <lineage>
        <taxon>Bacteria</taxon>
        <taxon>Pseudomonadati</taxon>
        <taxon>Bacteroidota</taxon>
        <taxon>Sphingobacteriia</taxon>
        <taxon>Sphingobacteriales</taxon>
        <taxon>Sphingobacteriaceae</taxon>
        <taxon>Mucilaginibacter</taxon>
    </lineage>
</organism>
<comment type="caution">
    <text evidence="3">The sequence shown here is derived from an EMBL/GenBank/DDBJ whole genome shotgun (WGS) entry which is preliminary data.</text>
</comment>
<keyword evidence="1" id="KW-0812">Transmembrane</keyword>
<gene>
    <name evidence="3" type="ORF">CLV57_1429</name>
</gene>
<keyword evidence="1" id="KW-0472">Membrane</keyword>
<keyword evidence="4" id="KW-1185">Reference proteome</keyword>
<feature type="domain" description="PH" evidence="2">
    <location>
        <begin position="131"/>
        <end position="269"/>
    </location>
</feature>
<sequence>MTALISKIQHDTFEKGEFIDEKFRDLSETLEIIKAFPWDLERTLTDVKLTGPSVTIQNQQGDFLKAAIFFNNKFCIYYLHNNAVYEYPVSDLQSVYTEVENFFNNVLDLEKYHRNLFQIDARGHFETDSFEYWVKIWRVLKLNIFTLTFSGLFLIANIAIIRDLVQFPPVILLSLLSCFIYILTGRIFYAAYINRNNYLKISKGNNTFLFGYHSSDIRSYNKTEVTKIVTYEAKGNRNPVLVEIYEIYFKDGTVIKISNMLISWFDLFDKFSDKMENLDVPIISGKRSLYKML</sequence>
<dbReference type="EMBL" id="PGFJ01000001">
    <property type="protein sequence ID" value="PJJ84418.1"/>
    <property type="molecule type" value="Genomic_DNA"/>
</dbReference>
<proteinExistence type="predicted"/>
<evidence type="ECO:0000259" key="2">
    <source>
        <dbReference type="Pfam" id="PF26566"/>
    </source>
</evidence>
<evidence type="ECO:0000256" key="1">
    <source>
        <dbReference type="SAM" id="Phobius"/>
    </source>
</evidence>